<gene>
    <name evidence="2" type="ORF">DYU05_01640</name>
</gene>
<dbReference type="RefSeq" id="WP_117381245.1">
    <property type="nucleotide sequence ID" value="NZ_QWDE01000001.1"/>
</dbReference>
<evidence type="ECO:0000313" key="3">
    <source>
        <dbReference type="Proteomes" id="UP000260823"/>
    </source>
</evidence>
<reference evidence="2 3" key="1">
    <citation type="submission" date="2018-08" db="EMBL/GenBank/DDBJ databases">
        <title>Mucilaginibacter terrae sp. nov., isolated from manganese diggings.</title>
        <authorList>
            <person name="Huang Y."/>
            <person name="Zhou Z."/>
        </authorList>
    </citation>
    <scope>NUCLEOTIDE SEQUENCE [LARGE SCALE GENOMIC DNA]</scope>
    <source>
        <strain evidence="2 3">ZH6</strain>
    </source>
</reference>
<accession>A0A3E2NTL0</accession>
<evidence type="ECO:0000256" key="1">
    <source>
        <dbReference type="SAM" id="Phobius"/>
    </source>
</evidence>
<name>A0A3E2NTL0_9SPHI</name>
<keyword evidence="3" id="KW-1185">Reference proteome</keyword>
<dbReference type="Proteomes" id="UP000260823">
    <property type="component" value="Unassembled WGS sequence"/>
</dbReference>
<dbReference type="AlphaFoldDB" id="A0A3E2NTL0"/>
<dbReference type="EMBL" id="QWDE01000001">
    <property type="protein sequence ID" value="RFZ84355.1"/>
    <property type="molecule type" value="Genomic_DNA"/>
</dbReference>
<keyword evidence="1" id="KW-0472">Membrane</keyword>
<protein>
    <submittedName>
        <fullName evidence="2">Uncharacterized protein</fullName>
    </submittedName>
</protein>
<sequence length="144" mass="16621">MRYADYNKLSAEEQQKLHWRRHPRVRTATIFSVLFALVLVVFLLRVFQNRRMHVNRKPNKLEAFTVAKGFIKDKLKQPATATFPNNKFESVIDTASNSYQISSTVSSQDSTGTLIKKNWQIQLGYTGGDWADKKSWKVGEITIK</sequence>
<dbReference type="OrthoDB" id="794683at2"/>
<comment type="caution">
    <text evidence="2">The sequence shown here is derived from an EMBL/GenBank/DDBJ whole genome shotgun (WGS) entry which is preliminary data.</text>
</comment>
<evidence type="ECO:0000313" key="2">
    <source>
        <dbReference type="EMBL" id="RFZ84355.1"/>
    </source>
</evidence>
<keyword evidence="1" id="KW-0812">Transmembrane</keyword>
<keyword evidence="1" id="KW-1133">Transmembrane helix</keyword>
<feature type="transmembrane region" description="Helical" evidence="1">
    <location>
        <begin position="28"/>
        <end position="47"/>
    </location>
</feature>
<organism evidence="2 3">
    <name type="scientific">Mucilaginibacter terrenus</name>
    <dbReference type="NCBI Taxonomy" id="2482727"/>
    <lineage>
        <taxon>Bacteria</taxon>
        <taxon>Pseudomonadati</taxon>
        <taxon>Bacteroidota</taxon>
        <taxon>Sphingobacteriia</taxon>
        <taxon>Sphingobacteriales</taxon>
        <taxon>Sphingobacteriaceae</taxon>
        <taxon>Mucilaginibacter</taxon>
    </lineage>
</organism>
<proteinExistence type="predicted"/>